<evidence type="ECO:0000256" key="2">
    <source>
        <dbReference type="SAM" id="Phobius"/>
    </source>
</evidence>
<evidence type="ECO:0000256" key="1">
    <source>
        <dbReference type="SAM" id="MobiDB-lite"/>
    </source>
</evidence>
<organism evidence="3 4">
    <name type="scientific">Ricinus communis</name>
    <name type="common">Castor bean</name>
    <dbReference type="NCBI Taxonomy" id="3988"/>
    <lineage>
        <taxon>Eukaryota</taxon>
        <taxon>Viridiplantae</taxon>
        <taxon>Streptophyta</taxon>
        <taxon>Embryophyta</taxon>
        <taxon>Tracheophyta</taxon>
        <taxon>Spermatophyta</taxon>
        <taxon>Magnoliopsida</taxon>
        <taxon>eudicotyledons</taxon>
        <taxon>Gunneridae</taxon>
        <taxon>Pentapetalae</taxon>
        <taxon>rosids</taxon>
        <taxon>fabids</taxon>
        <taxon>Malpighiales</taxon>
        <taxon>Euphorbiaceae</taxon>
        <taxon>Acalyphoideae</taxon>
        <taxon>Acalypheae</taxon>
        <taxon>Ricinus</taxon>
    </lineage>
</organism>
<feature type="region of interest" description="Disordered" evidence="1">
    <location>
        <begin position="51"/>
        <end position="70"/>
    </location>
</feature>
<name>B9RGN1_RICCO</name>
<dbReference type="AlphaFoldDB" id="B9RGN1"/>
<keyword evidence="2" id="KW-0472">Membrane</keyword>
<gene>
    <name evidence="3" type="ORF">RCOM_1442260</name>
</gene>
<reference evidence="4" key="1">
    <citation type="journal article" date="2010" name="Nat. Biotechnol.">
        <title>Draft genome sequence of the oilseed species Ricinus communis.</title>
        <authorList>
            <person name="Chan A.P."/>
            <person name="Crabtree J."/>
            <person name="Zhao Q."/>
            <person name="Lorenzi H."/>
            <person name="Orvis J."/>
            <person name="Puiu D."/>
            <person name="Melake-Berhan A."/>
            <person name="Jones K.M."/>
            <person name="Redman J."/>
            <person name="Chen G."/>
            <person name="Cahoon E.B."/>
            <person name="Gedil M."/>
            <person name="Stanke M."/>
            <person name="Haas B.J."/>
            <person name="Wortman J.R."/>
            <person name="Fraser-Liggett C.M."/>
            <person name="Ravel J."/>
            <person name="Rabinowicz P.D."/>
        </authorList>
    </citation>
    <scope>NUCLEOTIDE SEQUENCE [LARGE SCALE GENOMIC DNA]</scope>
    <source>
        <strain evidence="4">cv. Hale</strain>
    </source>
</reference>
<dbReference type="EMBL" id="EQ973778">
    <property type="protein sequence ID" value="EEF49243.1"/>
    <property type="molecule type" value="Genomic_DNA"/>
</dbReference>
<sequence length="106" mass="11383">MAFQEIPNSQCNNFTQSEAVKHVQVHGPEGKAGFEIRDYRGNCELFHSMKGQKGGHGSSNIVHRPGPRQKSGATLLTAKPAAFFLSATVFAVALALGIINFSILSL</sequence>
<keyword evidence="2" id="KW-1133">Transmembrane helix</keyword>
<accession>B9RGN1</accession>
<keyword evidence="4" id="KW-1185">Reference proteome</keyword>
<keyword evidence="2" id="KW-0812">Transmembrane</keyword>
<dbReference type="InParanoid" id="B9RGN1"/>
<evidence type="ECO:0000313" key="3">
    <source>
        <dbReference type="EMBL" id="EEF49243.1"/>
    </source>
</evidence>
<evidence type="ECO:0000313" key="4">
    <source>
        <dbReference type="Proteomes" id="UP000008311"/>
    </source>
</evidence>
<feature type="transmembrane region" description="Helical" evidence="2">
    <location>
        <begin position="81"/>
        <end position="104"/>
    </location>
</feature>
<dbReference type="Proteomes" id="UP000008311">
    <property type="component" value="Unassembled WGS sequence"/>
</dbReference>
<proteinExistence type="predicted"/>
<protein>
    <submittedName>
        <fullName evidence="3">Uncharacterized protein</fullName>
    </submittedName>
</protein>